<evidence type="ECO:0000256" key="1">
    <source>
        <dbReference type="SAM" id="SignalP"/>
    </source>
</evidence>
<evidence type="ECO:0000313" key="3">
    <source>
        <dbReference type="EMBL" id="GMI35761.1"/>
    </source>
</evidence>
<evidence type="ECO:0000313" key="4">
    <source>
        <dbReference type="Proteomes" id="UP001165060"/>
    </source>
</evidence>
<feature type="domain" description="F-box" evidence="2">
    <location>
        <begin position="1"/>
        <end position="45"/>
    </location>
</feature>
<dbReference type="InterPro" id="IPR001810">
    <property type="entry name" value="F-box_dom"/>
</dbReference>
<dbReference type="EMBL" id="BRYB01004724">
    <property type="protein sequence ID" value="GMI35761.1"/>
    <property type="molecule type" value="Genomic_DNA"/>
</dbReference>
<accession>A0ABQ6MZD7</accession>
<proteinExistence type="predicted"/>
<gene>
    <name evidence="3" type="ORF">TeGR_g14152</name>
</gene>
<reference evidence="3 4" key="1">
    <citation type="journal article" date="2023" name="Commun. Biol.">
        <title>Genome analysis of Parmales, the sister group of diatoms, reveals the evolutionary specialization of diatoms from phago-mixotrophs to photoautotrophs.</title>
        <authorList>
            <person name="Ban H."/>
            <person name="Sato S."/>
            <person name="Yoshikawa S."/>
            <person name="Yamada K."/>
            <person name="Nakamura Y."/>
            <person name="Ichinomiya M."/>
            <person name="Sato N."/>
            <person name="Blanc-Mathieu R."/>
            <person name="Endo H."/>
            <person name="Kuwata A."/>
            <person name="Ogata H."/>
        </authorList>
    </citation>
    <scope>NUCLEOTIDE SEQUENCE [LARGE SCALE GENOMIC DNA]</scope>
</reference>
<name>A0ABQ6MZD7_9STRA</name>
<feature type="signal peptide" evidence="1">
    <location>
        <begin position="1"/>
        <end position="23"/>
    </location>
</feature>
<evidence type="ECO:0000259" key="2">
    <source>
        <dbReference type="PROSITE" id="PS50181"/>
    </source>
</evidence>
<keyword evidence="4" id="KW-1185">Reference proteome</keyword>
<keyword evidence="1" id="KW-0732">Signal</keyword>
<organism evidence="3 4">
    <name type="scientific">Tetraparma gracilis</name>
    <dbReference type="NCBI Taxonomy" id="2962635"/>
    <lineage>
        <taxon>Eukaryota</taxon>
        <taxon>Sar</taxon>
        <taxon>Stramenopiles</taxon>
        <taxon>Ochrophyta</taxon>
        <taxon>Bolidophyceae</taxon>
        <taxon>Parmales</taxon>
        <taxon>Triparmaceae</taxon>
        <taxon>Tetraparma</taxon>
    </lineage>
</organism>
<comment type="caution">
    <text evidence="3">The sequence shown here is derived from an EMBL/GenBank/DDBJ whole genome shotgun (WGS) entry which is preliminary data.</text>
</comment>
<dbReference type="Proteomes" id="UP001165060">
    <property type="component" value="Unassembled WGS sequence"/>
</dbReference>
<sequence length="263" mass="28669">MLSLPSSVLLLLLPLLSFSDLCALSLTSKSLSGSLASDPAALQFVLNSIDFDWVGRVQAAIAGLWHGHPWAGTALGVRLTEAQLGGWEEMHKKKLGVTAAFRAHIRATRSVDGFGGGRKYNLLPAAFRRYLVEVGNGGPGLGVKSSGGRSGIRGLALEKDSDKHRFFGGLFEMVEHGCGMEDVMDLSGEGAMYYFGGDCMADLMSDGMDEGMALGECLERLHDSFEAAMLDWVRVVEEYGTKAEWEERERLRKIPRTCVHHVF</sequence>
<feature type="chain" id="PRO_5046417818" description="F-box domain-containing protein" evidence="1">
    <location>
        <begin position="24"/>
        <end position="263"/>
    </location>
</feature>
<protein>
    <recommendedName>
        <fullName evidence="2">F-box domain-containing protein</fullName>
    </recommendedName>
</protein>
<dbReference type="PROSITE" id="PS50181">
    <property type="entry name" value="FBOX"/>
    <property type="match status" value="1"/>
</dbReference>